<organism evidence="2 3">
    <name type="scientific">Corchorus olitorius</name>
    <dbReference type="NCBI Taxonomy" id="93759"/>
    <lineage>
        <taxon>Eukaryota</taxon>
        <taxon>Viridiplantae</taxon>
        <taxon>Streptophyta</taxon>
        <taxon>Embryophyta</taxon>
        <taxon>Tracheophyta</taxon>
        <taxon>Spermatophyta</taxon>
        <taxon>Magnoliopsida</taxon>
        <taxon>eudicotyledons</taxon>
        <taxon>Gunneridae</taxon>
        <taxon>Pentapetalae</taxon>
        <taxon>rosids</taxon>
        <taxon>malvids</taxon>
        <taxon>Malvales</taxon>
        <taxon>Malvaceae</taxon>
        <taxon>Grewioideae</taxon>
        <taxon>Apeibeae</taxon>
        <taxon>Corchorus</taxon>
    </lineage>
</organism>
<comment type="caution">
    <text evidence="2">The sequence shown here is derived from an EMBL/GenBank/DDBJ whole genome shotgun (WGS) entry which is preliminary data.</text>
</comment>
<dbReference type="AlphaFoldDB" id="A0A1R3L245"/>
<sequence>MRCFDCQIVPGVGFDLWVQGLHYALRVGIVRPFGIINPKCALSMPRWVKCPSGNHMLRSGASSLASQLPQGFAALRTPFTTFLESGAVPVGAGLPAIASVVSPLSPAQNLFQQSAQHPLRRLRQILPIGKWLNLLHICALRQLQLHCMDILRRIAVMPGDMPALEAPVQHMAVLPGPGAHCLQAPGQFSIAARAVERPQVEVRQFPVEQMRHMGPDRMRIPQQRITKLRLQPRQFVAQRCRDRAARCFPGIPPARPPTAPCRARTAARRRTASLGTTR</sequence>
<accession>A0A1R3L245</accession>
<evidence type="ECO:0000256" key="1">
    <source>
        <dbReference type="SAM" id="MobiDB-lite"/>
    </source>
</evidence>
<evidence type="ECO:0000313" key="3">
    <source>
        <dbReference type="Proteomes" id="UP000187203"/>
    </source>
</evidence>
<reference evidence="3" key="1">
    <citation type="submission" date="2013-09" db="EMBL/GenBank/DDBJ databases">
        <title>Corchorus olitorius genome sequencing.</title>
        <authorList>
            <person name="Alam M."/>
            <person name="Haque M.S."/>
            <person name="Islam M.S."/>
            <person name="Emdad E.M."/>
            <person name="Islam M.M."/>
            <person name="Ahmed B."/>
            <person name="Halim A."/>
            <person name="Hossen Q.M.M."/>
            <person name="Hossain M.Z."/>
            <person name="Ahmed R."/>
            <person name="Khan M.M."/>
            <person name="Islam R."/>
            <person name="Rashid M.M."/>
            <person name="Khan S.A."/>
            <person name="Rahman M.S."/>
            <person name="Alam M."/>
            <person name="Yahiya A.S."/>
            <person name="Khan M.S."/>
            <person name="Azam M.S."/>
            <person name="Haque T."/>
            <person name="Lashkar M.Z.H."/>
            <person name="Akhand A.I."/>
            <person name="Morshed G."/>
            <person name="Roy S."/>
            <person name="Uddin K.S."/>
            <person name="Rabeya T."/>
            <person name="Hossain A.S."/>
            <person name="Chowdhury A."/>
            <person name="Snigdha A.R."/>
            <person name="Mortoza M.S."/>
            <person name="Matin S.A."/>
            <person name="Hoque S.M.E."/>
            <person name="Islam M.K."/>
            <person name="Roy D.K."/>
            <person name="Haider R."/>
            <person name="Moosa M.M."/>
            <person name="Elias S.M."/>
            <person name="Hasan A.M."/>
            <person name="Jahan S."/>
            <person name="Shafiuddin M."/>
            <person name="Mahmood N."/>
            <person name="Shommy N.S."/>
        </authorList>
    </citation>
    <scope>NUCLEOTIDE SEQUENCE [LARGE SCALE GENOMIC DNA]</scope>
    <source>
        <strain evidence="3">cv. O-4</strain>
    </source>
</reference>
<dbReference type="EMBL" id="AWUE01004351">
    <property type="protein sequence ID" value="OMP13412.1"/>
    <property type="molecule type" value="Genomic_DNA"/>
</dbReference>
<gene>
    <name evidence="2" type="ORF">COLO4_01731</name>
</gene>
<dbReference type="Proteomes" id="UP000187203">
    <property type="component" value="Unassembled WGS sequence"/>
</dbReference>
<keyword evidence="3" id="KW-1185">Reference proteome</keyword>
<feature type="region of interest" description="Disordered" evidence="1">
    <location>
        <begin position="256"/>
        <end position="278"/>
    </location>
</feature>
<name>A0A1R3L245_9ROSI</name>
<protein>
    <submittedName>
        <fullName evidence="2">Uncharacterized protein</fullName>
    </submittedName>
</protein>
<proteinExistence type="predicted"/>
<evidence type="ECO:0000313" key="2">
    <source>
        <dbReference type="EMBL" id="OMP13412.1"/>
    </source>
</evidence>